<evidence type="ECO:0000313" key="2">
    <source>
        <dbReference type="Proteomes" id="UP000789759"/>
    </source>
</evidence>
<dbReference type="SUPFAM" id="SSF52047">
    <property type="entry name" value="RNI-like"/>
    <property type="match status" value="1"/>
</dbReference>
<comment type="caution">
    <text evidence="1">The sequence shown here is derived from an EMBL/GenBank/DDBJ whole genome shotgun (WGS) entry which is preliminary data.</text>
</comment>
<reference evidence="1" key="1">
    <citation type="submission" date="2021-06" db="EMBL/GenBank/DDBJ databases">
        <authorList>
            <person name="Kallberg Y."/>
            <person name="Tangrot J."/>
            <person name="Rosling A."/>
        </authorList>
    </citation>
    <scope>NUCLEOTIDE SEQUENCE</scope>
    <source>
        <strain evidence="1">FL966</strain>
    </source>
</reference>
<dbReference type="OrthoDB" id="2360563at2759"/>
<keyword evidence="2" id="KW-1185">Reference proteome</keyword>
<gene>
    <name evidence="1" type="ORF">CPELLU_LOCUS10687</name>
</gene>
<accession>A0A9N9EGY3</accession>
<name>A0A9N9EGY3_9GLOM</name>
<proteinExistence type="predicted"/>
<dbReference type="AlphaFoldDB" id="A0A9N9EGY3"/>
<dbReference type="Gene3D" id="3.80.10.10">
    <property type="entry name" value="Ribonuclease Inhibitor"/>
    <property type="match status" value="1"/>
</dbReference>
<protein>
    <submittedName>
        <fullName evidence="1">2596_t:CDS:1</fullName>
    </submittedName>
</protein>
<sequence length="531" mass="61653">MPMSSLPVDCVTIILENLRYEPGCLFSCLLINRSWCRVTVPILWSDPFSTFGEKFGRNIIRSYLICSDYENRLNLIKNGINISLSEKPLFGYHKYLQVLEYELLNHLVRSWMIENERFKYFDITLYEESSVSKHQFCLIISILCKLFMENCSIKSFRLSKSWRHLDIPDISMFSSGNLGLTKTRELEICFTEDESIMPNTAKILKLLSSLCTELRSLSIILPMTTNLRDMRDFYDLFKAQRNLKKLKLCWSRRIFDNFLRVMNSQVNIQINNTLTSLQLHRIKLDNISLDALEFCSCLKTFKIINLCQDLTLTPQCLSSSSVYFFKSFYFWSNCNMSTQSTAAIIKKAGRSLQKLHLDLITSDTVDAILNYCPNISILKIYNKNDNDNINLYKLLSGMNGMKLKKLDVVFNSEFTSKLGRTLPLSLDSLTLLDVNPTFYKSLEEFLNGIQAQLSNLTISFLGKCLPEILKVIRDYVKSKNALKTLNFTSHPLRYMCEKELNDILVMKRELHENVNVLLDYSKDYYNLEMAA</sequence>
<dbReference type="EMBL" id="CAJVQA010008948">
    <property type="protein sequence ID" value="CAG8679206.1"/>
    <property type="molecule type" value="Genomic_DNA"/>
</dbReference>
<dbReference type="InterPro" id="IPR032675">
    <property type="entry name" value="LRR_dom_sf"/>
</dbReference>
<organism evidence="1 2">
    <name type="scientific">Cetraspora pellucida</name>
    <dbReference type="NCBI Taxonomy" id="1433469"/>
    <lineage>
        <taxon>Eukaryota</taxon>
        <taxon>Fungi</taxon>
        <taxon>Fungi incertae sedis</taxon>
        <taxon>Mucoromycota</taxon>
        <taxon>Glomeromycotina</taxon>
        <taxon>Glomeromycetes</taxon>
        <taxon>Diversisporales</taxon>
        <taxon>Gigasporaceae</taxon>
        <taxon>Cetraspora</taxon>
    </lineage>
</organism>
<dbReference type="Proteomes" id="UP000789759">
    <property type="component" value="Unassembled WGS sequence"/>
</dbReference>
<evidence type="ECO:0000313" key="1">
    <source>
        <dbReference type="EMBL" id="CAG8679206.1"/>
    </source>
</evidence>